<evidence type="ECO:0000313" key="2">
    <source>
        <dbReference type="Proteomes" id="UP000294155"/>
    </source>
</evidence>
<comment type="caution">
    <text evidence="1">The sequence shown here is derived from an EMBL/GenBank/DDBJ whole genome shotgun (WGS) entry which is preliminary data.</text>
</comment>
<proteinExistence type="predicted"/>
<gene>
    <name evidence="1" type="ORF">EWM57_02945</name>
</gene>
<keyword evidence="2" id="KW-1185">Reference proteome</keyword>
<protein>
    <submittedName>
        <fullName evidence="1">Glyoxalase</fullName>
    </submittedName>
</protein>
<name>A0A4Q5LGZ0_9BACT</name>
<evidence type="ECO:0000313" key="1">
    <source>
        <dbReference type="EMBL" id="RYU83260.1"/>
    </source>
</evidence>
<dbReference type="RefSeq" id="WP_129919640.1">
    <property type="nucleotide sequence ID" value="NZ_SEWE01000004.1"/>
</dbReference>
<dbReference type="EMBL" id="SEWE01000004">
    <property type="protein sequence ID" value="RYU83260.1"/>
    <property type="molecule type" value="Genomic_DNA"/>
</dbReference>
<organism evidence="1 2">
    <name type="scientific">Hymenobacter persicinus</name>
    <dbReference type="NCBI Taxonomy" id="2025506"/>
    <lineage>
        <taxon>Bacteria</taxon>
        <taxon>Pseudomonadati</taxon>
        <taxon>Bacteroidota</taxon>
        <taxon>Cytophagia</taxon>
        <taxon>Cytophagales</taxon>
        <taxon>Hymenobacteraceae</taxon>
        <taxon>Hymenobacter</taxon>
    </lineage>
</organism>
<dbReference type="AlphaFoldDB" id="A0A4Q5LGZ0"/>
<accession>A0A4Q5LGZ0</accession>
<dbReference type="InterPro" id="IPR029068">
    <property type="entry name" value="Glyas_Bleomycin-R_OHBP_Dase"/>
</dbReference>
<sequence length="123" mass="14169">MEQQRILSLRPFVGAKDFALSRRFYHDFGFTESVLAPRLSYFSTQGFGFYLQDAYVPDWVDNTMLFLEVGDVEAYWTALQARDLPGRYPGVKVSAIREEAWGKEGFVHDPAGILWHIGEFRTP</sequence>
<dbReference type="OrthoDB" id="674527at2"/>
<dbReference type="Proteomes" id="UP000294155">
    <property type="component" value="Unassembled WGS sequence"/>
</dbReference>
<dbReference type="SUPFAM" id="SSF54593">
    <property type="entry name" value="Glyoxalase/Bleomycin resistance protein/Dihydroxybiphenyl dioxygenase"/>
    <property type="match status" value="1"/>
</dbReference>
<reference evidence="1 2" key="1">
    <citation type="submission" date="2019-02" db="EMBL/GenBank/DDBJ databases">
        <title>Bacterial novel species isolated from soil.</title>
        <authorList>
            <person name="Jung H.-Y."/>
        </authorList>
    </citation>
    <scope>NUCLEOTIDE SEQUENCE [LARGE SCALE GENOMIC DNA]</scope>
    <source>
        <strain evidence="1 2">1-3-3-3</strain>
    </source>
</reference>
<dbReference type="Gene3D" id="3.10.180.10">
    <property type="entry name" value="2,3-Dihydroxybiphenyl 1,2-Dioxygenase, domain 1"/>
    <property type="match status" value="1"/>
</dbReference>